<dbReference type="PANTHER" id="PTHR11516:SF60">
    <property type="entry name" value="PYRUVATE DEHYDROGENASE E1 COMPONENT SUBUNIT ALPHA"/>
    <property type="match status" value="1"/>
</dbReference>
<dbReference type="EC" id="1.2.4.1" evidence="7"/>
<sequence>MSLISDSSVIAVFKFVKNMNGLLLNFVNTSKLYKIVNGVDKAINNYILKNSPIVRHISTTPFPANVPNAGLASRLLDGHKTNQYVAERSEGQKVPLAENVFEVYGLNECPSLTSELTKEEALQYLRAMKRIRRMEQLAQALYLDRKIRGFCHLYIGEEACAVGLKPSMGPKDTLITSYRCHGWALLMGQTVEMILGELLGRINGSARGKGGSMHMYGTNFFGGNGIVGGHVPLGTGVALAHKYRNNGAISWTSFGDGAADQGQTFESYNMAKLWNLPIVYTIENNQYSMGTATKRHSANTRYFTRGDLIPGIKVDGMDLLAVRQAGKFAAAYVRAGKGPIILQLDTYRFRGHSMSDPGTSYRSKSEVDKIMKSKDCIKNFAEKVIAQQLISDEDLKAIQKEVKKEMKEVQDKCLKVKEPSIEETHHDVYQEYKAKVRMPPMEGLREHKNVSHLVKKNKQCVKQ</sequence>
<evidence type="ECO:0000256" key="2">
    <source>
        <dbReference type="ARBA" id="ARBA00022946"/>
    </source>
</evidence>
<evidence type="ECO:0000256" key="4">
    <source>
        <dbReference type="ARBA" id="ARBA00023052"/>
    </source>
</evidence>
<keyword evidence="10" id="KW-1185">Reference proteome</keyword>
<keyword evidence="5 7" id="KW-0670">Pyruvate</keyword>
<dbReference type="InterPro" id="IPR029061">
    <property type="entry name" value="THDP-binding"/>
</dbReference>
<dbReference type="OrthoDB" id="10256198at2759"/>
<dbReference type="NCBIfam" id="TIGR03182">
    <property type="entry name" value="PDH_E1_alph_y"/>
    <property type="match status" value="1"/>
</dbReference>
<reference evidence="9" key="1">
    <citation type="submission" date="2022-01" db="EMBL/GenBank/DDBJ databases">
        <authorList>
            <person name="King R."/>
        </authorList>
    </citation>
    <scope>NUCLEOTIDE SEQUENCE</scope>
</reference>
<gene>
    <name evidence="9" type="ORF">PSYICH_LOCUS11892</name>
</gene>
<evidence type="ECO:0000256" key="5">
    <source>
        <dbReference type="ARBA" id="ARBA00023317"/>
    </source>
</evidence>
<dbReference type="SUPFAM" id="SSF52518">
    <property type="entry name" value="Thiamin diphosphate-binding fold (THDP-binding)"/>
    <property type="match status" value="1"/>
</dbReference>
<dbReference type="InterPro" id="IPR050642">
    <property type="entry name" value="PDH_E1_Alpha_Subunit"/>
</dbReference>
<evidence type="ECO:0000313" key="10">
    <source>
        <dbReference type="Proteomes" id="UP001153636"/>
    </source>
</evidence>
<evidence type="ECO:0000313" key="9">
    <source>
        <dbReference type="EMBL" id="CAH1111763.1"/>
    </source>
</evidence>
<comment type="catalytic activity">
    <reaction evidence="6 7">
        <text>N(6)-[(R)-lipoyl]-L-lysyl-[protein] + pyruvate + H(+) = N(6)-[(R)-S(8)-acetyldihydrolipoyl]-L-lysyl-[protein] + CO2</text>
        <dbReference type="Rhea" id="RHEA:19189"/>
        <dbReference type="Rhea" id="RHEA-COMP:10474"/>
        <dbReference type="Rhea" id="RHEA-COMP:10478"/>
        <dbReference type="ChEBI" id="CHEBI:15361"/>
        <dbReference type="ChEBI" id="CHEBI:15378"/>
        <dbReference type="ChEBI" id="CHEBI:16526"/>
        <dbReference type="ChEBI" id="CHEBI:83099"/>
        <dbReference type="ChEBI" id="CHEBI:83111"/>
        <dbReference type="EC" id="1.2.4.1"/>
    </reaction>
</comment>
<dbReference type="InterPro" id="IPR001017">
    <property type="entry name" value="DH_E1"/>
</dbReference>
<comment type="function">
    <text evidence="7">The pyruvate dehydrogenase complex catalyzes the overall conversion of pyruvate to acetyl-CoA and CO(2).</text>
</comment>
<dbReference type="GO" id="GO:0004739">
    <property type="term" value="F:pyruvate dehydrogenase (acetyl-transferring) activity"/>
    <property type="evidence" value="ECO:0007669"/>
    <property type="project" value="UniProtKB-UniRule"/>
</dbReference>
<evidence type="ECO:0000256" key="6">
    <source>
        <dbReference type="ARBA" id="ARBA00051231"/>
    </source>
</evidence>
<feature type="domain" description="Dehydrogenase E1 component" evidence="8">
    <location>
        <begin position="127"/>
        <end position="420"/>
    </location>
</feature>
<organism evidence="9 10">
    <name type="scientific">Psylliodes chrysocephalus</name>
    <dbReference type="NCBI Taxonomy" id="3402493"/>
    <lineage>
        <taxon>Eukaryota</taxon>
        <taxon>Metazoa</taxon>
        <taxon>Ecdysozoa</taxon>
        <taxon>Arthropoda</taxon>
        <taxon>Hexapoda</taxon>
        <taxon>Insecta</taxon>
        <taxon>Pterygota</taxon>
        <taxon>Neoptera</taxon>
        <taxon>Endopterygota</taxon>
        <taxon>Coleoptera</taxon>
        <taxon>Polyphaga</taxon>
        <taxon>Cucujiformia</taxon>
        <taxon>Chrysomeloidea</taxon>
        <taxon>Chrysomelidae</taxon>
        <taxon>Galerucinae</taxon>
        <taxon>Alticini</taxon>
        <taxon>Psylliodes</taxon>
    </lineage>
</organism>
<dbReference type="GO" id="GO:0006086">
    <property type="term" value="P:pyruvate decarboxylation to acetyl-CoA"/>
    <property type="evidence" value="ECO:0007669"/>
    <property type="project" value="InterPro"/>
</dbReference>
<dbReference type="FunFam" id="3.40.50.970:FF:000013">
    <property type="entry name" value="Pyruvate dehydrogenase E1 component subunit alpha"/>
    <property type="match status" value="1"/>
</dbReference>
<keyword evidence="4 7" id="KW-0786">Thiamine pyrophosphate</keyword>
<evidence type="ECO:0000256" key="3">
    <source>
        <dbReference type="ARBA" id="ARBA00023002"/>
    </source>
</evidence>
<dbReference type="InterPro" id="IPR017597">
    <property type="entry name" value="Pyrv_DH_E1_asu_subgrp-y"/>
</dbReference>
<dbReference type="EMBL" id="OV651818">
    <property type="protein sequence ID" value="CAH1111763.1"/>
    <property type="molecule type" value="Genomic_DNA"/>
</dbReference>
<protein>
    <recommendedName>
        <fullName evidence="7">Pyruvate dehydrogenase E1 component subunit alpha</fullName>
        <ecNumber evidence="7">1.2.4.1</ecNumber>
    </recommendedName>
</protein>
<dbReference type="Proteomes" id="UP001153636">
    <property type="component" value="Chromosome 6"/>
</dbReference>
<dbReference type="Pfam" id="PF00676">
    <property type="entry name" value="E1_dh"/>
    <property type="match status" value="1"/>
</dbReference>
<keyword evidence="3 7" id="KW-0560">Oxidoreductase</keyword>
<name>A0A9P0CYP9_9CUCU</name>
<dbReference type="PANTHER" id="PTHR11516">
    <property type="entry name" value="PYRUVATE DEHYDROGENASE E1 COMPONENT, ALPHA SUBUNIT BACTERIAL AND ORGANELLAR"/>
    <property type="match status" value="1"/>
</dbReference>
<evidence type="ECO:0000256" key="1">
    <source>
        <dbReference type="ARBA" id="ARBA00001964"/>
    </source>
</evidence>
<evidence type="ECO:0000259" key="8">
    <source>
        <dbReference type="Pfam" id="PF00676"/>
    </source>
</evidence>
<dbReference type="Gene3D" id="3.40.50.970">
    <property type="match status" value="1"/>
</dbReference>
<proteinExistence type="predicted"/>
<accession>A0A9P0CYP9</accession>
<comment type="cofactor">
    <cofactor evidence="1 7">
        <name>thiamine diphosphate</name>
        <dbReference type="ChEBI" id="CHEBI:58937"/>
    </cofactor>
</comment>
<dbReference type="CDD" id="cd02000">
    <property type="entry name" value="TPP_E1_PDC_ADC_BCADC"/>
    <property type="match status" value="1"/>
</dbReference>
<keyword evidence="2" id="KW-0809">Transit peptide</keyword>
<dbReference type="AlphaFoldDB" id="A0A9P0CYP9"/>
<evidence type="ECO:0000256" key="7">
    <source>
        <dbReference type="RuleBase" id="RU361139"/>
    </source>
</evidence>